<organism evidence="1 2">
    <name type="scientific">Basidiobolus ranarum</name>
    <dbReference type="NCBI Taxonomy" id="34480"/>
    <lineage>
        <taxon>Eukaryota</taxon>
        <taxon>Fungi</taxon>
        <taxon>Fungi incertae sedis</taxon>
        <taxon>Zoopagomycota</taxon>
        <taxon>Entomophthoromycotina</taxon>
        <taxon>Basidiobolomycetes</taxon>
        <taxon>Basidiobolales</taxon>
        <taxon>Basidiobolaceae</taxon>
        <taxon>Basidiobolus</taxon>
    </lineage>
</organism>
<comment type="caution">
    <text evidence="1">The sequence shown here is derived from an EMBL/GenBank/DDBJ whole genome shotgun (WGS) entry which is preliminary data.</text>
</comment>
<sequence length="224" mass="25918">MSIDFGSLTLPARHKSKSNSKSLIRWSSDGGSNSTKNLYPRSTSSFYIQGDPLRHEMVVQARGQHVYYLRTEWKLFGRKLALYDDSNDVPIYQVKSHKALGYMEIGSSVPTTRFRFPYPRLGHGMYSFEVEGTRFVWDYRQDTYLKCYDTTDMSVVAEVFWKDTPSNRSSYSSFSSKSVKDIHYAKYVSKMVITRYNEYGSTKQILIVLTGLLVLRNAIWKKLA</sequence>
<proteinExistence type="predicted"/>
<evidence type="ECO:0000313" key="1">
    <source>
        <dbReference type="EMBL" id="KAK9717936.1"/>
    </source>
</evidence>
<accession>A0ABR2W2I0</accession>
<gene>
    <name evidence="1" type="ORF">K7432_005852</name>
</gene>
<protein>
    <submittedName>
        <fullName evidence="1">Uncharacterized protein</fullName>
    </submittedName>
</protein>
<name>A0ABR2W2I0_9FUNG</name>
<dbReference type="EMBL" id="JASJQH010007117">
    <property type="protein sequence ID" value="KAK9717936.1"/>
    <property type="molecule type" value="Genomic_DNA"/>
</dbReference>
<dbReference type="Proteomes" id="UP001479436">
    <property type="component" value="Unassembled WGS sequence"/>
</dbReference>
<evidence type="ECO:0000313" key="2">
    <source>
        <dbReference type="Proteomes" id="UP001479436"/>
    </source>
</evidence>
<reference evidence="1 2" key="1">
    <citation type="submission" date="2023-04" db="EMBL/GenBank/DDBJ databases">
        <title>Genome of Basidiobolus ranarum AG-B5.</title>
        <authorList>
            <person name="Stajich J.E."/>
            <person name="Carter-House D."/>
            <person name="Gryganskyi A."/>
        </authorList>
    </citation>
    <scope>NUCLEOTIDE SEQUENCE [LARGE SCALE GENOMIC DNA]</scope>
    <source>
        <strain evidence="1 2">AG-B5</strain>
    </source>
</reference>
<keyword evidence="2" id="KW-1185">Reference proteome</keyword>